<gene>
    <name evidence="1" type="ORF">ACFY35_21590</name>
</gene>
<evidence type="ECO:0000313" key="2">
    <source>
        <dbReference type="Proteomes" id="UP001602245"/>
    </source>
</evidence>
<accession>A0ABW6WGI4</accession>
<dbReference type="EMBL" id="JBIAZU010000004">
    <property type="protein sequence ID" value="MFF5292041.1"/>
    <property type="molecule type" value="Genomic_DNA"/>
</dbReference>
<proteinExistence type="predicted"/>
<comment type="caution">
    <text evidence="1">The sequence shown here is derived from an EMBL/GenBank/DDBJ whole genome shotgun (WGS) entry which is preliminary data.</text>
</comment>
<dbReference type="Proteomes" id="UP001602245">
    <property type="component" value="Unassembled WGS sequence"/>
</dbReference>
<dbReference type="RefSeq" id="WP_245577002.1">
    <property type="nucleotide sequence ID" value="NZ_JBIAZU010000004.1"/>
</dbReference>
<name>A0ABW6WGI4_9ACTN</name>
<keyword evidence="2" id="KW-1185">Reference proteome</keyword>
<reference evidence="1 2" key="1">
    <citation type="submission" date="2024-10" db="EMBL/GenBank/DDBJ databases">
        <title>The Natural Products Discovery Center: Release of the First 8490 Sequenced Strains for Exploring Actinobacteria Biosynthetic Diversity.</title>
        <authorList>
            <person name="Kalkreuter E."/>
            <person name="Kautsar S.A."/>
            <person name="Yang D."/>
            <person name="Bader C.D."/>
            <person name="Teijaro C.N."/>
            <person name="Fluegel L."/>
            <person name="Davis C.M."/>
            <person name="Simpson J.R."/>
            <person name="Lauterbach L."/>
            <person name="Steele A.D."/>
            <person name="Gui C."/>
            <person name="Meng S."/>
            <person name="Li G."/>
            <person name="Viehrig K."/>
            <person name="Ye F."/>
            <person name="Su P."/>
            <person name="Kiefer A.F."/>
            <person name="Nichols A."/>
            <person name="Cepeda A.J."/>
            <person name="Yan W."/>
            <person name="Fan B."/>
            <person name="Jiang Y."/>
            <person name="Adhikari A."/>
            <person name="Zheng C.-J."/>
            <person name="Schuster L."/>
            <person name="Cowan T.M."/>
            <person name="Smanski M.J."/>
            <person name="Chevrette M.G."/>
            <person name="De Carvalho L.P.S."/>
            <person name="Shen B."/>
        </authorList>
    </citation>
    <scope>NUCLEOTIDE SEQUENCE [LARGE SCALE GENOMIC DNA]</scope>
    <source>
        <strain evidence="1 2">NPDC000087</strain>
    </source>
</reference>
<protein>
    <submittedName>
        <fullName evidence="1">Uncharacterized protein</fullName>
    </submittedName>
</protein>
<evidence type="ECO:0000313" key="1">
    <source>
        <dbReference type="EMBL" id="MFF5292041.1"/>
    </source>
</evidence>
<organism evidence="1 2">
    <name type="scientific">Paractinoplanes globisporus</name>
    <dbReference type="NCBI Taxonomy" id="113565"/>
    <lineage>
        <taxon>Bacteria</taxon>
        <taxon>Bacillati</taxon>
        <taxon>Actinomycetota</taxon>
        <taxon>Actinomycetes</taxon>
        <taxon>Micromonosporales</taxon>
        <taxon>Micromonosporaceae</taxon>
        <taxon>Paractinoplanes</taxon>
    </lineage>
</organism>
<sequence>MSRTCSGLAPNMLGCAGLILPIAAGAVVLDTVVSTRVQLDTREDMRGRVLAALGMTSSLPGLSARRSSAGCATRPSRAVRSCWPASSPRRRPWPAGWR</sequence>